<dbReference type="Pfam" id="PF04828">
    <property type="entry name" value="GFA"/>
    <property type="match status" value="1"/>
</dbReference>
<evidence type="ECO:0000256" key="3">
    <source>
        <dbReference type="ARBA" id="ARBA00022833"/>
    </source>
</evidence>
<dbReference type="PANTHER" id="PTHR33337:SF40">
    <property type="entry name" value="CENP-V_GFA DOMAIN-CONTAINING PROTEIN-RELATED"/>
    <property type="match status" value="1"/>
</dbReference>
<dbReference type="OrthoDB" id="9807246at2"/>
<name>A0A4Q2RBU6_9HYPH</name>
<dbReference type="SUPFAM" id="SSF51316">
    <property type="entry name" value="Mss4-like"/>
    <property type="match status" value="1"/>
</dbReference>
<dbReference type="EMBL" id="QYBC01000015">
    <property type="protein sequence ID" value="RYB03214.1"/>
    <property type="molecule type" value="Genomic_DNA"/>
</dbReference>
<evidence type="ECO:0000256" key="2">
    <source>
        <dbReference type="ARBA" id="ARBA00022723"/>
    </source>
</evidence>
<dbReference type="AlphaFoldDB" id="A0A4Q2RBU6"/>
<evidence type="ECO:0000256" key="1">
    <source>
        <dbReference type="ARBA" id="ARBA00005495"/>
    </source>
</evidence>
<feature type="domain" description="CENP-V/GFA" evidence="5">
    <location>
        <begin position="4"/>
        <end position="131"/>
    </location>
</feature>
<proteinExistence type="inferred from homology"/>
<evidence type="ECO:0000313" key="7">
    <source>
        <dbReference type="Proteomes" id="UP000289411"/>
    </source>
</evidence>
<dbReference type="PANTHER" id="PTHR33337">
    <property type="entry name" value="GFA DOMAIN-CONTAINING PROTEIN"/>
    <property type="match status" value="1"/>
</dbReference>
<gene>
    <name evidence="6" type="ORF">D3272_17470</name>
</gene>
<reference evidence="6 7" key="2">
    <citation type="submission" date="2019-02" db="EMBL/GenBank/DDBJ databases">
        <title>'Lichenibacterium ramalinii' gen. nov. sp. nov., 'Lichenibacterium minor' gen. nov. sp. nov.</title>
        <authorList>
            <person name="Pankratov T."/>
        </authorList>
    </citation>
    <scope>NUCLEOTIDE SEQUENCE [LARGE SCALE GENOMIC DNA]</scope>
    <source>
        <strain evidence="6 7">RmlP001</strain>
    </source>
</reference>
<comment type="caution">
    <text evidence="6">The sequence shown here is derived from an EMBL/GenBank/DDBJ whole genome shotgun (WGS) entry which is preliminary data.</text>
</comment>
<reference evidence="6 7" key="1">
    <citation type="submission" date="2018-09" db="EMBL/GenBank/DDBJ databases">
        <authorList>
            <person name="Grouzdev D.S."/>
            <person name="Krutkina M.S."/>
        </authorList>
    </citation>
    <scope>NUCLEOTIDE SEQUENCE [LARGE SCALE GENOMIC DNA]</scope>
    <source>
        <strain evidence="6 7">RmlP001</strain>
    </source>
</reference>
<keyword evidence="7" id="KW-1185">Reference proteome</keyword>
<keyword evidence="4" id="KW-0456">Lyase</keyword>
<protein>
    <submittedName>
        <fullName evidence="6">GFA family protein</fullName>
    </submittedName>
</protein>
<dbReference type="Proteomes" id="UP000289411">
    <property type="component" value="Unassembled WGS sequence"/>
</dbReference>
<keyword evidence="2" id="KW-0479">Metal-binding</keyword>
<dbReference type="GO" id="GO:0016846">
    <property type="term" value="F:carbon-sulfur lyase activity"/>
    <property type="evidence" value="ECO:0007669"/>
    <property type="project" value="InterPro"/>
</dbReference>
<dbReference type="InterPro" id="IPR011057">
    <property type="entry name" value="Mss4-like_sf"/>
</dbReference>
<evidence type="ECO:0000259" key="5">
    <source>
        <dbReference type="PROSITE" id="PS51891"/>
    </source>
</evidence>
<dbReference type="GO" id="GO:0046872">
    <property type="term" value="F:metal ion binding"/>
    <property type="evidence" value="ECO:0007669"/>
    <property type="project" value="UniProtKB-KW"/>
</dbReference>
<accession>A0A4Q2RBU6</accession>
<evidence type="ECO:0000256" key="4">
    <source>
        <dbReference type="ARBA" id="ARBA00023239"/>
    </source>
</evidence>
<dbReference type="Gene3D" id="3.90.1590.10">
    <property type="entry name" value="glutathione-dependent formaldehyde- activating enzyme (gfa)"/>
    <property type="match status" value="1"/>
</dbReference>
<dbReference type="RefSeq" id="WP_129220503.1">
    <property type="nucleotide sequence ID" value="NZ_QYBC01000015.1"/>
</dbReference>
<organism evidence="6 7">
    <name type="scientific">Lichenibacterium ramalinae</name>
    <dbReference type="NCBI Taxonomy" id="2316527"/>
    <lineage>
        <taxon>Bacteria</taxon>
        <taxon>Pseudomonadati</taxon>
        <taxon>Pseudomonadota</taxon>
        <taxon>Alphaproteobacteria</taxon>
        <taxon>Hyphomicrobiales</taxon>
        <taxon>Lichenihabitantaceae</taxon>
        <taxon>Lichenibacterium</taxon>
    </lineage>
</organism>
<dbReference type="InterPro" id="IPR006913">
    <property type="entry name" value="CENP-V/GFA"/>
</dbReference>
<dbReference type="PROSITE" id="PS51891">
    <property type="entry name" value="CENP_V_GFA"/>
    <property type="match status" value="1"/>
</dbReference>
<keyword evidence="3" id="KW-0862">Zinc</keyword>
<evidence type="ECO:0000313" key="6">
    <source>
        <dbReference type="EMBL" id="RYB03214.1"/>
    </source>
</evidence>
<sequence length="131" mass="14237">MRMLTGQCRCRAVTYRVADAFAYAVNCHCSNCRRATGAAFKPLAGIAVERIGIVAGQEHVLCRDEGTARYIHCRSCGSLLYAIVKDGTVAHVPMGTLVDEPGIRPTHHVFVGSKAPWFDITDDLPQFDGAD</sequence>
<comment type="similarity">
    <text evidence="1">Belongs to the Gfa family.</text>
</comment>